<keyword evidence="3" id="KW-1185">Reference proteome</keyword>
<organism evidence="2 3">
    <name type="scientific">Planktosalinus lacus</name>
    <dbReference type="NCBI Taxonomy" id="1526573"/>
    <lineage>
        <taxon>Bacteria</taxon>
        <taxon>Pseudomonadati</taxon>
        <taxon>Bacteroidota</taxon>
        <taxon>Flavobacteriia</taxon>
        <taxon>Flavobacteriales</taxon>
        <taxon>Flavobacteriaceae</taxon>
        <taxon>Planktosalinus</taxon>
    </lineage>
</organism>
<dbReference type="RefSeq" id="WP_188440298.1">
    <property type="nucleotide sequence ID" value="NZ_BMGK01000004.1"/>
</dbReference>
<comment type="caution">
    <text evidence="2">The sequence shown here is derived from an EMBL/GenBank/DDBJ whole genome shotgun (WGS) entry which is preliminary data.</text>
</comment>
<accession>A0A8J2V9P0</accession>
<dbReference type="Proteomes" id="UP000652231">
    <property type="component" value="Unassembled WGS sequence"/>
</dbReference>
<sequence>MKVFLYFMLSLILVSCKGKNENQEEHKVAIVEQEESLPVFDFDEFEPLLHKENDTIYIVNFWATWCKPCIKELPYFESIGEEFADQKVKVLLVSLDFPEKLKSHVIPFIEKHQLKSQVILLDDVDSNTWIPKVAESWSGAIPATIIYSKNDRKFYEGSFTYNELLTELKTFLQ</sequence>
<proteinExistence type="predicted"/>
<dbReference type="Pfam" id="PF00578">
    <property type="entry name" value="AhpC-TSA"/>
    <property type="match status" value="1"/>
</dbReference>
<protein>
    <recommendedName>
        <fullName evidence="1">Thioredoxin domain-containing protein</fullName>
    </recommendedName>
</protein>
<feature type="domain" description="Thioredoxin" evidence="1">
    <location>
        <begin position="26"/>
        <end position="173"/>
    </location>
</feature>
<dbReference type="GO" id="GO:0016209">
    <property type="term" value="F:antioxidant activity"/>
    <property type="evidence" value="ECO:0007669"/>
    <property type="project" value="InterPro"/>
</dbReference>
<evidence type="ECO:0000313" key="2">
    <source>
        <dbReference type="EMBL" id="GGD88676.1"/>
    </source>
</evidence>
<dbReference type="EMBL" id="BMGK01000004">
    <property type="protein sequence ID" value="GGD88676.1"/>
    <property type="molecule type" value="Genomic_DNA"/>
</dbReference>
<dbReference type="PANTHER" id="PTHR42852">
    <property type="entry name" value="THIOL:DISULFIDE INTERCHANGE PROTEIN DSBE"/>
    <property type="match status" value="1"/>
</dbReference>
<evidence type="ECO:0000259" key="1">
    <source>
        <dbReference type="PROSITE" id="PS51352"/>
    </source>
</evidence>
<dbReference type="SUPFAM" id="SSF52833">
    <property type="entry name" value="Thioredoxin-like"/>
    <property type="match status" value="1"/>
</dbReference>
<reference evidence="2" key="2">
    <citation type="submission" date="2020-09" db="EMBL/GenBank/DDBJ databases">
        <authorList>
            <person name="Sun Q."/>
            <person name="Zhou Y."/>
        </authorList>
    </citation>
    <scope>NUCLEOTIDE SEQUENCE</scope>
    <source>
        <strain evidence="2">CGMCC 1.12924</strain>
    </source>
</reference>
<evidence type="ECO:0000313" key="3">
    <source>
        <dbReference type="Proteomes" id="UP000652231"/>
    </source>
</evidence>
<dbReference type="GO" id="GO:0016491">
    <property type="term" value="F:oxidoreductase activity"/>
    <property type="evidence" value="ECO:0007669"/>
    <property type="project" value="InterPro"/>
</dbReference>
<dbReference type="InterPro" id="IPR050553">
    <property type="entry name" value="Thioredoxin_ResA/DsbE_sf"/>
</dbReference>
<dbReference type="PANTHER" id="PTHR42852:SF13">
    <property type="entry name" value="PROTEIN DIPZ"/>
    <property type="match status" value="1"/>
</dbReference>
<dbReference type="InterPro" id="IPR036249">
    <property type="entry name" value="Thioredoxin-like_sf"/>
</dbReference>
<dbReference type="CDD" id="cd02966">
    <property type="entry name" value="TlpA_like_family"/>
    <property type="match status" value="1"/>
</dbReference>
<dbReference type="PROSITE" id="PS51352">
    <property type="entry name" value="THIOREDOXIN_2"/>
    <property type="match status" value="1"/>
</dbReference>
<dbReference type="InterPro" id="IPR000866">
    <property type="entry name" value="AhpC/TSA"/>
</dbReference>
<gene>
    <name evidence="2" type="ORF">GCM10011312_10710</name>
</gene>
<name>A0A8J2V9P0_9FLAO</name>
<dbReference type="AlphaFoldDB" id="A0A8J2V9P0"/>
<dbReference type="InterPro" id="IPR013766">
    <property type="entry name" value="Thioredoxin_domain"/>
</dbReference>
<dbReference type="Gene3D" id="3.40.30.10">
    <property type="entry name" value="Glutaredoxin"/>
    <property type="match status" value="1"/>
</dbReference>
<dbReference type="PROSITE" id="PS51257">
    <property type="entry name" value="PROKAR_LIPOPROTEIN"/>
    <property type="match status" value="1"/>
</dbReference>
<reference evidence="2" key="1">
    <citation type="journal article" date="2014" name="Int. J. Syst. Evol. Microbiol.">
        <title>Complete genome sequence of Corynebacterium casei LMG S-19264T (=DSM 44701T), isolated from a smear-ripened cheese.</title>
        <authorList>
            <consortium name="US DOE Joint Genome Institute (JGI-PGF)"/>
            <person name="Walter F."/>
            <person name="Albersmeier A."/>
            <person name="Kalinowski J."/>
            <person name="Ruckert C."/>
        </authorList>
    </citation>
    <scope>NUCLEOTIDE SEQUENCE</scope>
    <source>
        <strain evidence="2">CGMCC 1.12924</strain>
    </source>
</reference>